<dbReference type="PANTHER" id="PTHR34856">
    <property type="entry name" value="PROTEIN NRFD"/>
    <property type="match status" value="1"/>
</dbReference>
<dbReference type="RefSeq" id="WP_190177316.1">
    <property type="nucleotide sequence ID" value="NZ_BMVF01000004.1"/>
</dbReference>
<accession>A0A918Y2K3</accession>
<dbReference type="Gene3D" id="1.20.1630.10">
    <property type="entry name" value="Formate dehydrogenase/DMSO reductase domain"/>
    <property type="match status" value="1"/>
</dbReference>
<keyword evidence="5 8" id="KW-1133">Transmembrane helix</keyword>
<feature type="region of interest" description="Disordered" evidence="7">
    <location>
        <begin position="1"/>
        <end position="44"/>
    </location>
</feature>
<comment type="similarity">
    <text evidence="2">Belongs to the NrfD family.</text>
</comment>
<dbReference type="InterPro" id="IPR052049">
    <property type="entry name" value="Electron_transfer_protein"/>
</dbReference>
<dbReference type="AlphaFoldDB" id="A0A918Y2K3"/>
<name>A0A918Y2K3_9ACTN</name>
<keyword evidence="3" id="KW-1003">Cell membrane</keyword>
<comment type="subcellular location">
    <subcellularLocation>
        <location evidence="1">Cell membrane</location>
        <topology evidence="1">Multi-pass membrane protein</topology>
    </subcellularLocation>
</comment>
<evidence type="ECO:0000256" key="3">
    <source>
        <dbReference type="ARBA" id="ARBA00022475"/>
    </source>
</evidence>
<keyword evidence="6 8" id="KW-0472">Membrane</keyword>
<organism evidence="9 10">
    <name type="scientific">Streptomyces naganishii JCM 4654</name>
    <dbReference type="NCBI Taxonomy" id="1306179"/>
    <lineage>
        <taxon>Bacteria</taxon>
        <taxon>Bacillati</taxon>
        <taxon>Actinomycetota</taxon>
        <taxon>Actinomycetes</taxon>
        <taxon>Kitasatosporales</taxon>
        <taxon>Streptomycetaceae</taxon>
        <taxon>Streptomyces</taxon>
    </lineage>
</organism>
<feature type="transmembrane region" description="Helical" evidence="8">
    <location>
        <begin position="137"/>
        <end position="156"/>
    </location>
</feature>
<protein>
    <submittedName>
        <fullName evidence="9">Polysulfide reductase</fullName>
    </submittedName>
</protein>
<evidence type="ECO:0000256" key="2">
    <source>
        <dbReference type="ARBA" id="ARBA00008929"/>
    </source>
</evidence>
<evidence type="ECO:0000256" key="6">
    <source>
        <dbReference type="ARBA" id="ARBA00023136"/>
    </source>
</evidence>
<dbReference type="InterPro" id="IPR005614">
    <property type="entry name" value="NrfD-like"/>
</dbReference>
<evidence type="ECO:0000256" key="4">
    <source>
        <dbReference type="ARBA" id="ARBA00022692"/>
    </source>
</evidence>
<feature type="transmembrane region" description="Helical" evidence="8">
    <location>
        <begin position="293"/>
        <end position="312"/>
    </location>
</feature>
<dbReference type="PANTHER" id="PTHR34856:SF2">
    <property type="entry name" value="PROTEIN NRFD"/>
    <property type="match status" value="1"/>
</dbReference>
<proteinExistence type="inferred from homology"/>
<keyword evidence="4 8" id="KW-0812">Transmembrane</keyword>
<feature type="transmembrane region" description="Helical" evidence="8">
    <location>
        <begin position="96"/>
        <end position="117"/>
    </location>
</feature>
<reference evidence="9" key="2">
    <citation type="submission" date="2020-09" db="EMBL/GenBank/DDBJ databases">
        <authorList>
            <person name="Sun Q."/>
            <person name="Ohkuma M."/>
        </authorList>
    </citation>
    <scope>NUCLEOTIDE SEQUENCE</scope>
    <source>
        <strain evidence="9">JCM 4654</strain>
    </source>
</reference>
<evidence type="ECO:0000256" key="7">
    <source>
        <dbReference type="SAM" id="MobiDB-lite"/>
    </source>
</evidence>
<evidence type="ECO:0000313" key="10">
    <source>
        <dbReference type="Proteomes" id="UP000608955"/>
    </source>
</evidence>
<evidence type="ECO:0000313" key="9">
    <source>
        <dbReference type="EMBL" id="GHD87465.1"/>
    </source>
</evidence>
<keyword evidence="10" id="KW-1185">Reference proteome</keyword>
<comment type="caution">
    <text evidence="9">The sequence shown here is derived from an EMBL/GenBank/DDBJ whole genome shotgun (WGS) entry which is preliminary data.</text>
</comment>
<dbReference type="GO" id="GO:0005886">
    <property type="term" value="C:plasma membrane"/>
    <property type="evidence" value="ECO:0007669"/>
    <property type="project" value="UniProtKB-SubCell"/>
</dbReference>
<sequence length="339" mass="34906">MSGSDVTREGVQGARPGRDAPTGARAGRRRRRRGRGEQPMVPDAQFSSYYGKPVLNKPTWKPLDIAGYLYLGGLAGAASLLAAGAHATGRPDLARVAKLGAAGAITVSLGALVHDLGRPARFVNMLRVFKPTSPMNMGSWLLSGYAPLTMAAAAADVAGRYRLVGAGATAGAAVLGPAVATYTAVLLSDTAVPSWHEGYRELPFVFAGSGASAAAGLALASVPAAQAGPARRMAVLGAALEMGLFQLMKRRMGMLAEPFERGRPHTLLRAAEVLTAGGAALAALSGRRRERGLAVAAGVALMSGSAALRFGVFHAGVDSAEDPKYTVVPQRERLEARAG</sequence>
<evidence type="ECO:0000256" key="8">
    <source>
        <dbReference type="SAM" id="Phobius"/>
    </source>
</evidence>
<evidence type="ECO:0000256" key="1">
    <source>
        <dbReference type="ARBA" id="ARBA00004651"/>
    </source>
</evidence>
<feature type="transmembrane region" description="Helical" evidence="8">
    <location>
        <begin position="65"/>
        <end position="84"/>
    </location>
</feature>
<feature type="transmembrane region" description="Helical" evidence="8">
    <location>
        <begin position="163"/>
        <end position="184"/>
    </location>
</feature>
<dbReference type="Pfam" id="PF03916">
    <property type="entry name" value="NrfD"/>
    <property type="match status" value="1"/>
</dbReference>
<feature type="compositionally biased region" description="Low complexity" evidence="7">
    <location>
        <begin position="13"/>
        <end position="25"/>
    </location>
</feature>
<gene>
    <name evidence="9" type="ORF">GCM10010508_19700</name>
</gene>
<dbReference type="EMBL" id="BMVF01000004">
    <property type="protein sequence ID" value="GHD87465.1"/>
    <property type="molecule type" value="Genomic_DNA"/>
</dbReference>
<reference evidence="9" key="1">
    <citation type="journal article" date="2014" name="Int. J. Syst. Evol. Microbiol.">
        <title>Complete genome sequence of Corynebacterium casei LMG S-19264T (=DSM 44701T), isolated from a smear-ripened cheese.</title>
        <authorList>
            <consortium name="US DOE Joint Genome Institute (JGI-PGF)"/>
            <person name="Walter F."/>
            <person name="Albersmeier A."/>
            <person name="Kalinowski J."/>
            <person name="Ruckert C."/>
        </authorList>
    </citation>
    <scope>NUCLEOTIDE SEQUENCE</scope>
    <source>
        <strain evidence="9">JCM 4654</strain>
    </source>
</reference>
<dbReference type="Proteomes" id="UP000608955">
    <property type="component" value="Unassembled WGS sequence"/>
</dbReference>
<evidence type="ECO:0000256" key="5">
    <source>
        <dbReference type="ARBA" id="ARBA00022989"/>
    </source>
</evidence>
<feature type="transmembrane region" description="Helical" evidence="8">
    <location>
        <begin position="204"/>
        <end position="225"/>
    </location>
</feature>